<comment type="similarity">
    <text evidence="1 3">Belongs to the type-B carboxylesterase/lipase family.</text>
</comment>
<evidence type="ECO:0000256" key="3">
    <source>
        <dbReference type="RuleBase" id="RU361235"/>
    </source>
</evidence>
<dbReference type="InterPro" id="IPR002018">
    <property type="entry name" value="CarbesteraseB"/>
</dbReference>
<evidence type="ECO:0000313" key="5">
    <source>
        <dbReference type="EMBL" id="KAF6753562.1"/>
    </source>
</evidence>
<sequence>MTTGLWASIRGSEGFLLTTTTHDSMAETHLQEELTRNSARVVVETAYGPVTGGKVDNGTVVFLEIPYALPPRRFEHPKPLPQGYKYKEKEYIFESSYGAQPRNDGQAAGRWLFLNIHVPPSFPSRKDFPVKVYIHGGFLQFGSPHTLTSQAQYVAAERSEIWVNIGYRLSAFGFLASEKHGLTGNYGFKDQWLALEWVRENIAAFGGAPDAIQVTGLSAGAHSVHQLLHHASLLPEGQHAPFSSAVLQSNAILVDPKTPKELQPQFEALCRALDLDPDAEDFVETLRDPSKISAQHITTVIEEERLGVYGTFRGCLSDDWISSSPGPMERQRNGAFSQGLKKRGVRFIVVGDLKEEWYLYSIAHPIRGPHEIVPNLERYFSPALVEKLVRGYPELPADVLGEEAQRRFGEILSDVQVHLPIRLLARDLLAHDFPVLRYSIRWTPEQARPYGYVTHGTDRALWALRVPILSEEQQAIAKAWLDAIDEESLRLNEGGNGRSADDILVLKEDRVIMWEKDEEFGKYERLAESLTSVL</sequence>
<dbReference type="Pfam" id="PF00135">
    <property type="entry name" value="COesterase"/>
    <property type="match status" value="1"/>
</dbReference>
<reference evidence="5 6" key="1">
    <citation type="submission" date="2020-07" db="EMBL/GenBank/DDBJ databases">
        <title>Comparative genomics of pyrophilous fungi reveals a link between fire events and developmental genes.</title>
        <authorList>
            <consortium name="DOE Joint Genome Institute"/>
            <person name="Steindorff A.S."/>
            <person name="Carver A."/>
            <person name="Calhoun S."/>
            <person name="Stillman K."/>
            <person name="Liu H."/>
            <person name="Lipzen A."/>
            <person name="Pangilinan J."/>
            <person name="Labutti K."/>
            <person name="Bruns T.D."/>
            <person name="Grigoriev I.V."/>
        </authorList>
    </citation>
    <scope>NUCLEOTIDE SEQUENCE [LARGE SCALE GENOMIC DNA]</scope>
    <source>
        <strain evidence="5 6">CBS 144469</strain>
    </source>
</reference>
<proteinExistence type="inferred from homology"/>
<dbReference type="OrthoDB" id="6846267at2759"/>
<dbReference type="Gene3D" id="3.40.50.1820">
    <property type="entry name" value="alpha/beta hydrolase"/>
    <property type="match status" value="1"/>
</dbReference>
<dbReference type="Proteomes" id="UP000521943">
    <property type="component" value="Unassembled WGS sequence"/>
</dbReference>
<keyword evidence="6" id="KW-1185">Reference proteome</keyword>
<feature type="domain" description="Carboxylesterase type B" evidence="4">
    <location>
        <begin position="42"/>
        <end position="470"/>
    </location>
</feature>
<organism evidence="5 6">
    <name type="scientific">Ephemerocybe angulata</name>
    <dbReference type="NCBI Taxonomy" id="980116"/>
    <lineage>
        <taxon>Eukaryota</taxon>
        <taxon>Fungi</taxon>
        <taxon>Dikarya</taxon>
        <taxon>Basidiomycota</taxon>
        <taxon>Agaricomycotina</taxon>
        <taxon>Agaricomycetes</taxon>
        <taxon>Agaricomycetidae</taxon>
        <taxon>Agaricales</taxon>
        <taxon>Agaricineae</taxon>
        <taxon>Psathyrellaceae</taxon>
        <taxon>Ephemerocybe</taxon>
    </lineage>
</organism>
<comment type="caution">
    <text evidence="5">The sequence shown here is derived from an EMBL/GenBank/DDBJ whole genome shotgun (WGS) entry which is preliminary data.</text>
</comment>
<dbReference type="EMBL" id="JACGCI010000039">
    <property type="protein sequence ID" value="KAF6753562.1"/>
    <property type="molecule type" value="Genomic_DNA"/>
</dbReference>
<dbReference type="AlphaFoldDB" id="A0A8H6HWC0"/>
<dbReference type="PROSITE" id="PS00122">
    <property type="entry name" value="CARBOXYLESTERASE_B_1"/>
    <property type="match status" value="1"/>
</dbReference>
<dbReference type="InterPro" id="IPR029058">
    <property type="entry name" value="AB_hydrolase_fold"/>
</dbReference>
<dbReference type="EC" id="3.1.1.-" evidence="3"/>
<keyword evidence="2 3" id="KW-0378">Hydrolase</keyword>
<evidence type="ECO:0000256" key="1">
    <source>
        <dbReference type="ARBA" id="ARBA00005964"/>
    </source>
</evidence>
<dbReference type="PANTHER" id="PTHR43142:SF1">
    <property type="entry name" value="CARBOXYLIC ESTER HYDROLASE"/>
    <property type="match status" value="1"/>
</dbReference>
<accession>A0A8H6HWC0</accession>
<evidence type="ECO:0000256" key="2">
    <source>
        <dbReference type="ARBA" id="ARBA00022801"/>
    </source>
</evidence>
<evidence type="ECO:0000313" key="6">
    <source>
        <dbReference type="Proteomes" id="UP000521943"/>
    </source>
</evidence>
<gene>
    <name evidence="5" type="ORF">DFP72DRAFT_902048</name>
</gene>
<name>A0A8H6HWC0_9AGAR</name>
<dbReference type="InterPro" id="IPR019826">
    <property type="entry name" value="Carboxylesterase_B_AS"/>
</dbReference>
<protein>
    <recommendedName>
        <fullName evidence="3">Carboxylic ester hydrolase</fullName>
        <ecNumber evidence="3">3.1.1.-</ecNumber>
    </recommendedName>
</protein>
<dbReference type="SUPFAM" id="SSF53474">
    <property type="entry name" value="alpha/beta-Hydrolases"/>
    <property type="match status" value="1"/>
</dbReference>
<evidence type="ECO:0000259" key="4">
    <source>
        <dbReference type="Pfam" id="PF00135"/>
    </source>
</evidence>
<dbReference type="GO" id="GO:0016787">
    <property type="term" value="F:hydrolase activity"/>
    <property type="evidence" value="ECO:0007669"/>
    <property type="project" value="UniProtKB-KW"/>
</dbReference>
<dbReference type="PANTHER" id="PTHR43142">
    <property type="entry name" value="CARBOXYLIC ESTER HYDROLASE"/>
    <property type="match status" value="1"/>
</dbReference>